<feature type="chain" id="PRO_5041249379" description="Endo-1,3-beta-glucanase btgC" evidence="16">
    <location>
        <begin position="18"/>
        <end position="321"/>
    </location>
</feature>
<keyword evidence="11" id="KW-0961">Cell wall biogenesis/degradation</keyword>
<evidence type="ECO:0000256" key="2">
    <source>
        <dbReference type="ARBA" id="ARBA00004236"/>
    </source>
</evidence>
<keyword evidence="7" id="KW-0378">Hydrolase</keyword>
<dbReference type="EMBL" id="AP027080">
    <property type="protein sequence ID" value="BDU71877.1"/>
    <property type="molecule type" value="Genomic_DNA"/>
</dbReference>
<proteinExistence type="predicted"/>
<evidence type="ECO:0000313" key="17">
    <source>
        <dbReference type="EMBL" id="BDU71877.1"/>
    </source>
</evidence>
<dbReference type="GO" id="GO:0000272">
    <property type="term" value="P:polysaccharide catabolic process"/>
    <property type="evidence" value="ECO:0007669"/>
    <property type="project" value="UniProtKB-KW"/>
</dbReference>
<evidence type="ECO:0000256" key="16">
    <source>
        <dbReference type="SAM" id="SignalP"/>
    </source>
</evidence>
<dbReference type="Pfam" id="PF00332">
    <property type="entry name" value="Glyco_hydro_17"/>
    <property type="match status" value="1"/>
</dbReference>
<dbReference type="GO" id="GO:0071555">
    <property type="term" value="P:cell wall organization"/>
    <property type="evidence" value="ECO:0007669"/>
    <property type="project" value="UniProtKB-KW"/>
</dbReference>
<evidence type="ECO:0000256" key="8">
    <source>
        <dbReference type="ARBA" id="ARBA00023136"/>
    </source>
</evidence>
<organism evidence="17 18">
    <name type="scientific">Mesoterricola silvestris</name>
    <dbReference type="NCBI Taxonomy" id="2927979"/>
    <lineage>
        <taxon>Bacteria</taxon>
        <taxon>Pseudomonadati</taxon>
        <taxon>Acidobacteriota</taxon>
        <taxon>Holophagae</taxon>
        <taxon>Holophagales</taxon>
        <taxon>Holophagaceae</taxon>
        <taxon>Mesoterricola</taxon>
    </lineage>
</organism>
<dbReference type="InterPro" id="IPR000490">
    <property type="entry name" value="Glyco_hydro_17"/>
</dbReference>
<keyword evidence="9" id="KW-0325">Glycoprotein</keyword>
<reference evidence="18" key="1">
    <citation type="journal article" date="2023" name="Int. J. Syst. Evol. Microbiol.">
        <title>Mesoterricola silvestris gen. nov., sp. nov., Mesoterricola sediminis sp. nov., Geothrix oryzae sp. nov., Geothrix edaphica sp. nov., Geothrix rubra sp. nov., and Geothrix limicola sp. nov., six novel members of Acidobacteriota isolated from soils.</title>
        <authorList>
            <person name="Itoh H."/>
            <person name="Sugisawa Y."/>
            <person name="Mise K."/>
            <person name="Xu Z."/>
            <person name="Kuniyasu M."/>
            <person name="Ushijima N."/>
            <person name="Kawano K."/>
            <person name="Kobayashi E."/>
            <person name="Shiratori Y."/>
            <person name="Masuda Y."/>
            <person name="Senoo K."/>
        </authorList>
    </citation>
    <scope>NUCLEOTIDE SEQUENCE [LARGE SCALE GENOMIC DNA]</scope>
    <source>
        <strain evidence="18">W79</strain>
    </source>
</reference>
<dbReference type="InterPro" id="IPR050732">
    <property type="entry name" value="Beta-glucan_modifiers"/>
</dbReference>
<comment type="subcellular location">
    <subcellularLocation>
        <location evidence="2">Cell membrane</location>
    </subcellularLocation>
    <subcellularLocation>
        <location evidence="1">Secreted</location>
        <location evidence="1">Cell wall</location>
    </subcellularLocation>
</comment>
<evidence type="ECO:0000256" key="9">
    <source>
        <dbReference type="ARBA" id="ARBA00023180"/>
    </source>
</evidence>
<evidence type="ECO:0000256" key="7">
    <source>
        <dbReference type="ARBA" id="ARBA00022801"/>
    </source>
</evidence>
<name>A0AA48GIG2_9BACT</name>
<evidence type="ECO:0000256" key="1">
    <source>
        <dbReference type="ARBA" id="ARBA00004191"/>
    </source>
</evidence>
<evidence type="ECO:0000256" key="12">
    <source>
        <dbReference type="ARBA" id="ARBA00023326"/>
    </source>
</evidence>
<gene>
    <name evidence="17" type="ORF">METEAL_10510</name>
</gene>
<dbReference type="SUPFAM" id="SSF51445">
    <property type="entry name" value="(Trans)glycosidases"/>
    <property type="match status" value="1"/>
</dbReference>
<keyword evidence="18" id="KW-1185">Reference proteome</keyword>
<dbReference type="PANTHER" id="PTHR16631">
    <property type="entry name" value="GLUCAN 1,3-BETA-GLUCOSIDASE"/>
    <property type="match status" value="1"/>
</dbReference>
<evidence type="ECO:0000313" key="18">
    <source>
        <dbReference type="Proteomes" id="UP001238179"/>
    </source>
</evidence>
<keyword evidence="8" id="KW-0472">Membrane</keyword>
<evidence type="ECO:0000256" key="11">
    <source>
        <dbReference type="ARBA" id="ARBA00023316"/>
    </source>
</evidence>
<dbReference type="RefSeq" id="WP_316414779.1">
    <property type="nucleotide sequence ID" value="NZ_AP027080.1"/>
</dbReference>
<evidence type="ECO:0000256" key="14">
    <source>
        <dbReference type="ARBA" id="ARBA00042373"/>
    </source>
</evidence>
<feature type="signal peptide" evidence="16">
    <location>
        <begin position="1"/>
        <end position="17"/>
    </location>
</feature>
<keyword evidence="10" id="KW-0119">Carbohydrate metabolism</keyword>
<evidence type="ECO:0000256" key="13">
    <source>
        <dbReference type="ARBA" id="ARBA00037649"/>
    </source>
</evidence>
<accession>A0AA48GIG2</accession>
<keyword evidence="3" id="KW-1003">Cell membrane</keyword>
<keyword evidence="6 16" id="KW-0732">Signal</keyword>
<sequence>MRTILSLCLALSVSLGAGEPDLARQAFWGDAVCYSGYREGQDPDKGLYPTPAQVMEDLRILDRKWKVIRLYGSDRHAADVLEAIRAGKLGLRVMLGMWLSGKPGKAPENERQVAEGIRLARAYPDVVVAVSVGNEALVEWSDHRLTEPEVIAFVDRVKGAVACRVTVADDFLYWIRPGNRLAEHLDFITLHSYPMWGNQDIDEAFATTLDKFAQVRRAYPGKTIVFGEVGWATFTQGPKHAPRAGSEAKQKRYFEEMSAWARSLGVTTFIFEAFDEPWKGTGTEGHWGLFSVGRKAKPAVLGWFPELRPEGPTSPAYGDRP</sequence>
<comment type="function">
    <text evidence="13">Glucanases play a role in cell expansion during growth, in cell-cell fusion during mating, and in spore release during sporulation. This enzyme may be involved in beta-glucan degradation. Active on laminarin and lichenan.</text>
</comment>
<dbReference type="GO" id="GO:0004553">
    <property type="term" value="F:hydrolase activity, hydrolyzing O-glycosyl compounds"/>
    <property type="evidence" value="ECO:0007669"/>
    <property type="project" value="InterPro"/>
</dbReference>
<evidence type="ECO:0000256" key="4">
    <source>
        <dbReference type="ARBA" id="ARBA00022512"/>
    </source>
</evidence>
<dbReference type="KEGG" id="msil:METEAL_10510"/>
<evidence type="ECO:0000256" key="3">
    <source>
        <dbReference type="ARBA" id="ARBA00022475"/>
    </source>
</evidence>
<dbReference type="InterPro" id="IPR017853">
    <property type="entry name" value="GH"/>
</dbReference>
<dbReference type="Proteomes" id="UP001238179">
    <property type="component" value="Chromosome"/>
</dbReference>
<evidence type="ECO:0000256" key="15">
    <source>
        <dbReference type="ARBA" id="ARBA00043078"/>
    </source>
</evidence>
<dbReference type="Gene3D" id="3.20.20.80">
    <property type="entry name" value="Glycosidases"/>
    <property type="match status" value="1"/>
</dbReference>
<keyword evidence="4" id="KW-0134">Cell wall</keyword>
<dbReference type="GO" id="GO:0005886">
    <property type="term" value="C:plasma membrane"/>
    <property type="evidence" value="ECO:0007669"/>
    <property type="project" value="UniProtKB-SubCell"/>
</dbReference>
<dbReference type="PANTHER" id="PTHR16631:SF17">
    <property type="entry name" value="GLUCAN ENDO-1,3-BETA-GLUCOSIDASE BTGC"/>
    <property type="match status" value="1"/>
</dbReference>
<keyword evidence="5" id="KW-0964">Secreted</keyword>
<evidence type="ECO:0000256" key="10">
    <source>
        <dbReference type="ARBA" id="ARBA00023277"/>
    </source>
</evidence>
<evidence type="ECO:0000256" key="5">
    <source>
        <dbReference type="ARBA" id="ARBA00022525"/>
    </source>
</evidence>
<evidence type="ECO:0000256" key="6">
    <source>
        <dbReference type="ARBA" id="ARBA00022729"/>
    </source>
</evidence>
<dbReference type="AlphaFoldDB" id="A0AA48GIG2"/>
<protein>
    <recommendedName>
        <fullName evidence="15">Endo-1,3-beta-glucanase btgC</fullName>
    </recommendedName>
    <alternativeName>
        <fullName evidence="14">Laminarinase btgC</fullName>
    </alternativeName>
</protein>
<keyword evidence="12" id="KW-0624">Polysaccharide degradation</keyword>